<dbReference type="InterPro" id="IPR013078">
    <property type="entry name" value="His_Pase_superF_clade-1"/>
</dbReference>
<dbReference type="SUPFAM" id="SSF53254">
    <property type="entry name" value="Phosphoglycerate mutase-like"/>
    <property type="match status" value="1"/>
</dbReference>
<evidence type="ECO:0000313" key="1">
    <source>
        <dbReference type="EMBL" id="MBB2496255.1"/>
    </source>
</evidence>
<dbReference type="GO" id="GO:0005737">
    <property type="term" value="C:cytoplasm"/>
    <property type="evidence" value="ECO:0007669"/>
    <property type="project" value="InterPro"/>
</dbReference>
<dbReference type="CDD" id="cd07067">
    <property type="entry name" value="HP_PGM_like"/>
    <property type="match status" value="1"/>
</dbReference>
<dbReference type="Pfam" id="PF00300">
    <property type="entry name" value="His_Phos_1"/>
    <property type="match status" value="1"/>
</dbReference>
<dbReference type="GO" id="GO:0101006">
    <property type="term" value="F:protein histidine phosphatase activity"/>
    <property type="evidence" value="ECO:0007669"/>
    <property type="project" value="InterPro"/>
</dbReference>
<sequence>MKLWLLRHGEAAAQARSDAERALTAHGRAEVRQSAERLRGAALQQILVSPYLRAQQTAELVREVLGLDLPLTTLEWLTPDDSPREVANQLDHFVVDELLIVSHNPLLGALAGLLVHGHLQLPFPLRTASLVGLEAELPLIGGMRQIGLYHPG</sequence>
<comment type="caution">
    <text evidence="1">The sequence shown here is derived from an EMBL/GenBank/DDBJ whole genome shotgun (WGS) entry which is preliminary data.</text>
</comment>
<reference evidence="1 2" key="1">
    <citation type="submission" date="2020-08" db="EMBL/GenBank/DDBJ databases">
        <authorList>
            <person name="Kim C.M."/>
        </authorList>
    </citation>
    <scope>NUCLEOTIDE SEQUENCE [LARGE SCALE GENOMIC DNA]</scope>
    <source>
        <strain evidence="1 2">UL070</strain>
    </source>
</reference>
<dbReference type="SMART" id="SM00855">
    <property type="entry name" value="PGAM"/>
    <property type="match status" value="1"/>
</dbReference>
<dbReference type="AlphaFoldDB" id="A0A7W4LN71"/>
<protein>
    <submittedName>
        <fullName evidence="1">Phosphohistidine phosphatase SixA</fullName>
    </submittedName>
</protein>
<dbReference type="InterPro" id="IPR004449">
    <property type="entry name" value="SixA"/>
</dbReference>
<keyword evidence="2" id="KW-1185">Reference proteome</keyword>
<dbReference type="InterPro" id="IPR029033">
    <property type="entry name" value="His_PPase_superfam"/>
</dbReference>
<dbReference type="NCBIfam" id="TIGR00249">
    <property type="entry name" value="sixA"/>
    <property type="match status" value="1"/>
</dbReference>
<gene>
    <name evidence="1" type="primary">sixA</name>
    <name evidence="1" type="ORF">H3H51_14585</name>
</gene>
<name>A0A7W4LN71_9GAMM</name>
<evidence type="ECO:0000313" key="2">
    <source>
        <dbReference type="Proteomes" id="UP000542720"/>
    </source>
</evidence>
<accession>A0A7W4LN71</accession>
<dbReference type="EMBL" id="JACJUD010000004">
    <property type="protein sequence ID" value="MBB2496255.1"/>
    <property type="molecule type" value="Genomic_DNA"/>
</dbReference>
<dbReference type="Proteomes" id="UP000542720">
    <property type="component" value="Unassembled WGS sequence"/>
</dbReference>
<dbReference type="RefSeq" id="WP_183089775.1">
    <property type="nucleotide sequence ID" value="NZ_JACJUD010000004.1"/>
</dbReference>
<organism evidence="1 2">
    <name type="scientific">Aquipseudomonas ullengensis</name>
    <dbReference type="NCBI Taxonomy" id="2759166"/>
    <lineage>
        <taxon>Bacteria</taxon>
        <taxon>Pseudomonadati</taxon>
        <taxon>Pseudomonadota</taxon>
        <taxon>Gammaproteobacteria</taxon>
        <taxon>Pseudomonadales</taxon>
        <taxon>Pseudomonadaceae</taxon>
        <taxon>Aquipseudomonas</taxon>
    </lineage>
</organism>
<proteinExistence type="predicted"/>
<dbReference type="Gene3D" id="3.40.50.1240">
    <property type="entry name" value="Phosphoglycerate mutase-like"/>
    <property type="match status" value="1"/>
</dbReference>